<dbReference type="GO" id="GO:0005819">
    <property type="term" value="C:spindle"/>
    <property type="evidence" value="ECO:0007669"/>
    <property type="project" value="UniProtKB-SubCell"/>
</dbReference>
<dbReference type="GO" id="GO:0070652">
    <property type="term" value="C:HAUS complex"/>
    <property type="evidence" value="ECO:0007669"/>
    <property type="project" value="InterPro"/>
</dbReference>
<dbReference type="InterPro" id="IPR026243">
    <property type="entry name" value="HAUS1"/>
</dbReference>
<protein>
    <submittedName>
        <fullName evidence="10">Uncharacterized protein</fullName>
    </submittedName>
</protein>
<dbReference type="VEuPathDB" id="FungiDB:H257_12030"/>
<keyword evidence="6" id="KW-0498">Mitosis</keyword>
<evidence type="ECO:0000313" key="10">
    <source>
        <dbReference type="EMBL" id="ETV73228.1"/>
    </source>
</evidence>
<dbReference type="GeneID" id="20814026"/>
<evidence type="ECO:0000256" key="4">
    <source>
        <dbReference type="ARBA" id="ARBA00022618"/>
    </source>
</evidence>
<dbReference type="PANTHER" id="PTHR31570">
    <property type="entry name" value="HAUS AUGMIN-LIKE COMPLEX SUBUNIT 1"/>
    <property type="match status" value="1"/>
</dbReference>
<evidence type="ECO:0000256" key="9">
    <source>
        <dbReference type="ARBA" id="ARBA00023306"/>
    </source>
</evidence>
<dbReference type="RefSeq" id="XP_009837434.1">
    <property type="nucleotide sequence ID" value="XM_009839132.1"/>
</dbReference>
<dbReference type="EMBL" id="KI913150">
    <property type="protein sequence ID" value="ETV73228.1"/>
    <property type="molecule type" value="Genomic_DNA"/>
</dbReference>
<dbReference type="Pfam" id="PF25762">
    <property type="entry name" value="HAUS1"/>
    <property type="match status" value="1"/>
</dbReference>
<dbReference type="GO" id="GO:0005829">
    <property type="term" value="C:cytosol"/>
    <property type="evidence" value="ECO:0007669"/>
    <property type="project" value="TreeGrafter"/>
</dbReference>
<keyword evidence="7" id="KW-0175">Coiled coil</keyword>
<keyword evidence="5" id="KW-0493">Microtubule</keyword>
<dbReference type="GO" id="GO:0051301">
    <property type="term" value="P:cell division"/>
    <property type="evidence" value="ECO:0007669"/>
    <property type="project" value="UniProtKB-KW"/>
</dbReference>
<keyword evidence="4" id="KW-0132">Cell division</keyword>
<keyword evidence="9" id="KW-0131">Cell cycle</keyword>
<evidence type="ECO:0000256" key="6">
    <source>
        <dbReference type="ARBA" id="ARBA00022776"/>
    </source>
</evidence>
<dbReference type="AlphaFoldDB" id="W4G2R1"/>
<accession>W4G2R1</accession>
<reference evidence="10" key="1">
    <citation type="submission" date="2013-12" db="EMBL/GenBank/DDBJ databases">
        <title>The Genome Sequence of Aphanomyces astaci APO3.</title>
        <authorList>
            <consortium name="The Broad Institute Genomics Platform"/>
            <person name="Russ C."/>
            <person name="Tyler B."/>
            <person name="van West P."/>
            <person name="Dieguez-Uribeondo J."/>
            <person name="Young S.K."/>
            <person name="Zeng Q."/>
            <person name="Gargeya S."/>
            <person name="Fitzgerald M."/>
            <person name="Abouelleil A."/>
            <person name="Alvarado L."/>
            <person name="Chapman S.B."/>
            <person name="Gainer-Dewar J."/>
            <person name="Goldberg J."/>
            <person name="Griggs A."/>
            <person name="Gujja S."/>
            <person name="Hansen M."/>
            <person name="Howarth C."/>
            <person name="Imamovic A."/>
            <person name="Ireland A."/>
            <person name="Larimer J."/>
            <person name="McCowan C."/>
            <person name="Murphy C."/>
            <person name="Pearson M."/>
            <person name="Poon T.W."/>
            <person name="Priest M."/>
            <person name="Roberts A."/>
            <person name="Saif S."/>
            <person name="Shea T."/>
            <person name="Sykes S."/>
            <person name="Wortman J."/>
            <person name="Nusbaum C."/>
            <person name="Birren B."/>
        </authorList>
    </citation>
    <scope>NUCLEOTIDE SEQUENCE [LARGE SCALE GENOMIC DNA]</scope>
    <source>
        <strain evidence="10">APO3</strain>
    </source>
</reference>
<keyword evidence="3" id="KW-0963">Cytoplasm</keyword>
<dbReference type="PANTHER" id="PTHR31570:SF1">
    <property type="entry name" value="HAUS AUGMIN-LIKE COMPLEX SUBUNIT 1"/>
    <property type="match status" value="1"/>
</dbReference>
<dbReference type="OrthoDB" id="79717at2759"/>
<keyword evidence="8" id="KW-0206">Cytoskeleton</keyword>
<evidence type="ECO:0000256" key="3">
    <source>
        <dbReference type="ARBA" id="ARBA00022490"/>
    </source>
</evidence>
<name>W4G2R1_APHAT</name>
<evidence type="ECO:0000256" key="2">
    <source>
        <dbReference type="ARBA" id="ARBA00005479"/>
    </source>
</evidence>
<dbReference type="GO" id="GO:0005874">
    <property type="term" value="C:microtubule"/>
    <property type="evidence" value="ECO:0007669"/>
    <property type="project" value="UniProtKB-KW"/>
</dbReference>
<comment type="similarity">
    <text evidence="2">Belongs to the HAUS1 family.</text>
</comment>
<comment type="subcellular location">
    <subcellularLocation>
        <location evidence="1">Cytoplasm</location>
        <location evidence="1">Cytoskeleton</location>
        <location evidence="1">Spindle</location>
    </subcellularLocation>
</comment>
<dbReference type="GO" id="GO:0051225">
    <property type="term" value="P:spindle assembly"/>
    <property type="evidence" value="ECO:0007669"/>
    <property type="project" value="InterPro"/>
</dbReference>
<gene>
    <name evidence="10" type="ORF">H257_12030</name>
</gene>
<evidence type="ECO:0000256" key="7">
    <source>
        <dbReference type="ARBA" id="ARBA00023054"/>
    </source>
</evidence>
<organism evidence="10">
    <name type="scientific">Aphanomyces astaci</name>
    <name type="common">Crayfish plague agent</name>
    <dbReference type="NCBI Taxonomy" id="112090"/>
    <lineage>
        <taxon>Eukaryota</taxon>
        <taxon>Sar</taxon>
        <taxon>Stramenopiles</taxon>
        <taxon>Oomycota</taxon>
        <taxon>Saprolegniomycetes</taxon>
        <taxon>Saprolegniales</taxon>
        <taxon>Verrucalvaceae</taxon>
        <taxon>Aphanomyces</taxon>
    </lineage>
</organism>
<sequence>MSMTSNVEVTARKHRSACASCLLDEIGVQEEDLSQGGRRTLGILAQVACVLNVDQVHMSEYLAVMDALSERHSNATDAVCTLEDEMKRITMRNDRTRQEMAHLAHMHESMRLMAEEREISENSGMFKHWARDNGEKERRYTQEIQHCHAELQARRFPLDESLEHHSLVALAEQCAALDEQNYELATQLALYSSLPSTIPDAQRMLDSMEADLMHLEAPMSSAGNQELTL</sequence>
<evidence type="ECO:0000256" key="8">
    <source>
        <dbReference type="ARBA" id="ARBA00023212"/>
    </source>
</evidence>
<evidence type="ECO:0000256" key="1">
    <source>
        <dbReference type="ARBA" id="ARBA00004186"/>
    </source>
</evidence>
<proteinExistence type="inferred from homology"/>
<evidence type="ECO:0000256" key="5">
    <source>
        <dbReference type="ARBA" id="ARBA00022701"/>
    </source>
</evidence>